<dbReference type="GO" id="GO:0009252">
    <property type="term" value="P:peptidoglycan biosynthetic process"/>
    <property type="evidence" value="ECO:0007669"/>
    <property type="project" value="UniProtKB-UniRule"/>
</dbReference>
<reference evidence="19 20" key="1">
    <citation type="submission" date="2020-08" db="EMBL/GenBank/DDBJ databases">
        <title>Genomic Encyclopedia of Type Strains, Phase IV (KMG-V): Genome sequencing to study the core and pangenomes of soil and plant-associated prokaryotes.</title>
        <authorList>
            <person name="Whitman W."/>
        </authorList>
    </citation>
    <scope>NUCLEOTIDE SEQUENCE [LARGE SCALE GENOMIC DNA]</scope>
    <source>
        <strain evidence="19 20">SEMIA 415</strain>
    </source>
</reference>
<evidence type="ECO:0000256" key="1">
    <source>
        <dbReference type="ARBA" id="ARBA00001936"/>
    </source>
</evidence>
<dbReference type="InterPro" id="IPR005905">
    <property type="entry name" value="D_ala_D_ala"/>
</dbReference>
<dbReference type="InterPro" id="IPR000291">
    <property type="entry name" value="D-Ala_lig_Van_CS"/>
</dbReference>
<dbReference type="Gene3D" id="3.30.470.20">
    <property type="entry name" value="ATP-grasp fold, B domain"/>
    <property type="match status" value="1"/>
</dbReference>
<dbReference type="GO" id="GO:0046872">
    <property type="term" value="F:metal ion binding"/>
    <property type="evidence" value="ECO:0007669"/>
    <property type="project" value="UniProtKB-KW"/>
</dbReference>
<evidence type="ECO:0000256" key="3">
    <source>
        <dbReference type="ARBA" id="ARBA00004496"/>
    </source>
</evidence>
<evidence type="ECO:0000256" key="9">
    <source>
        <dbReference type="ARBA" id="ARBA00022840"/>
    </source>
</evidence>
<dbReference type="GO" id="GO:0008716">
    <property type="term" value="F:D-alanine-D-alanine ligase activity"/>
    <property type="evidence" value="ECO:0007669"/>
    <property type="project" value="UniProtKB-UniRule"/>
</dbReference>
<evidence type="ECO:0000256" key="4">
    <source>
        <dbReference type="ARBA" id="ARBA00010871"/>
    </source>
</evidence>
<comment type="pathway">
    <text evidence="14">Cell wall biogenesis; peptidoglycan biosynthesis.</text>
</comment>
<feature type="active site" evidence="15">
    <location>
        <position position="171"/>
    </location>
</feature>
<evidence type="ECO:0000256" key="12">
    <source>
        <dbReference type="ARBA" id="ARBA00023316"/>
    </source>
</evidence>
<keyword evidence="6 14" id="KW-0963">Cytoplasm</keyword>
<comment type="catalytic activity">
    <reaction evidence="13 14">
        <text>2 D-alanine + ATP = D-alanyl-D-alanine + ADP + phosphate + H(+)</text>
        <dbReference type="Rhea" id="RHEA:11224"/>
        <dbReference type="ChEBI" id="CHEBI:15378"/>
        <dbReference type="ChEBI" id="CHEBI:30616"/>
        <dbReference type="ChEBI" id="CHEBI:43474"/>
        <dbReference type="ChEBI" id="CHEBI:57416"/>
        <dbReference type="ChEBI" id="CHEBI:57822"/>
        <dbReference type="ChEBI" id="CHEBI:456216"/>
        <dbReference type="EC" id="6.3.2.4"/>
    </reaction>
</comment>
<feature type="active site" evidence="15">
    <location>
        <position position="45"/>
    </location>
</feature>
<dbReference type="Gene3D" id="3.30.1490.20">
    <property type="entry name" value="ATP-grasp fold, A domain"/>
    <property type="match status" value="1"/>
</dbReference>
<evidence type="ECO:0000256" key="8">
    <source>
        <dbReference type="ARBA" id="ARBA00022741"/>
    </source>
</evidence>
<dbReference type="Gene3D" id="3.40.50.20">
    <property type="match status" value="1"/>
</dbReference>
<proteinExistence type="inferred from homology"/>
<evidence type="ECO:0000256" key="6">
    <source>
        <dbReference type="ARBA" id="ARBA00022490"/>
    </source>
</evidence>
<dbReference type="SUPFAM" id="SSF52440">
    <property type="entry name" value="PreATP-grasp domain"/>
    <property type="match status" value="1"/>
</dbReference>
<sequence>MQVGQRPETAPTAWRKRRFREWKLFLGVLMSRKHVAVLMGGFSSERPVSLSSGKACAEALEAEGFEVTCIDVARDVSERLAALKPDVVFNALHGPFGEDGTIQGILEYLEIPYTHSGVLASALAMDKDKAKLVAAAAGIPVAESQVINRFAFPSAHPMRPPYVVKPVREGSSFGVVIVTEDQAHPPQVVSSPEWHYGEEVLVERYVYGRELTCGVMGETALGVTEVVPQGHNFYDYDSKYAAGGSKHVIPAKISPNIYQKIQTLALRAHQAIGCRGVSRSDFRYDDRFSEDGEIIWLEVNTQPGMTPTSLVPEMAGHAGYSFGEFLRWMVEDASCLR</sequence>
<evidence type="ECO:0000256" key="2">
    <source>
        <dbReference type="ARBA" id="ARBA00003921"/>
    </source>
</evidence>
<dbReference type="GO" id="GO:0005524">
    <property type="term" value="F:ATP binding"/>
    <property type="evidence" value="ECO:0007669"/>
    <property type="project" value="UniProtKB-UniRule"/>
</dbReference>
<keyword evidence="10 14" id="KW-0133">Cell shape</keyword>
<dbReference type="GO" id="GO:0008360">
    <property type="term" value="P:regulation of cell shape"/>
    <property type="evidence" value="ECO:0007669"/>
    <property type="project" value="UniProtKB-KW"/>
</dbReference>
<dbReference type="InterPro" id="IPR011095">
    <property type="entry name" value="Dala_Dala_lig_C"/>
</dbReference>
<comment type="cofactor">
    <cofactor evidence="16">
        <name>Mg(2+)</name>
        <dbReference type="ChEBI" id="CHEBI:18420"/>
    </cofactor>
    <cofactor evidence="16">
        <name>Mn(2+)</name>
        <dbReference type="ChEBI" id="CHEBI:29035"/>
    </cofactor>
    <text evidence="16">Binds 2 magnesium or manganese ions per subunit.</text>
</comment>
<feature type="binding site" evidence="16">
    <location>
        <position position="298"/>
    </location>
    <ligand>
        <name>Mg(2+)</name>
        <dbReference type="ChEBI" id="CHEBI:18420"/>
        <label>1</label>
    </ligand>
</feature>
<dbReference type="HAMAP" id="MF_00047">
    <property type="entry name" value="Dala_Dala_lig"/>
    <property type="match status" value="1"/>
</dbReference>
<evidence type="ECO:0000259" key="18">
    <source>
        <dbReference type="PROSITE" id="PS50975"/>
    </source>
</evidence>
<gene>
    <name evidence="14" type="primary">ddl</name>
    <name evidence="19" type="ORF">GGE16_003430</name>
</gene>
<evidence type="ECO:0000256" key="17">
    <source>
        <dbReference type="PROSITE-ProRule" id="PRU00409"/>
    </source>
</evidence>
<evidence type="ECO:0000256" key="13">
    <source>
        <dbReference type="ARBA" id="ARBA00047614"/>
    </source>
</evidence>
<dbReference type="InterPro" id="IPR013815">
    <property type="entry name" value="ATP_grasp_subdomain_1"/>
</dbReference>
<dbReference type="PROSITE" id="PS00843">
    <property type="entry name" value="DALA_DALA_LIGASE_1"/>
    <property type="match status" value="1"/>
</dbReference>
<protein>
    <recommendedName>
        <fullName evidence="5 14">D-alanine--D-alanine ligase</fullName>
        <ecNumber evidence="5 14">6.3.2.4</ecNumber>
    </recommendedName>
    <alternativeName>
        <fullName evidence="14">D-Ala-D-Ala ligase</fullName>
    </alternativeName>
    <alternativeName>
        <fullName evidence="14">D-alanylalanine synthetase</fullName>
    </alternativeName>
</protein>
<keyword evidence="9 17" id="KW-0067">ATP-binding</keyword>
<feature type="binding site" evidence="16">
    <location>
        <position position="298"/>
    </location>
    <ligand>
        <name>Mg(2+)</name>
        <dbReference type="ChEBI" id="CHEBI:18420"/>
        <label>2</label>
    </ligand>
</feature>
<dbReference type="NCBIfam" id="TIGR01205">
    <property type="entry name" value="D_ala_D_alaTIGR"/>
    <property type="match status" value="1"/>
</dbReference>
<keyword evidence="16" id="KW-0464">Manganese</keyword>
<dbReference type="Pfam" id="PF01820">
    <property type="entry name" value="Dala_Dala_lig_N"/>
    <property type="match status" value="1"/>
</dbReference>
<evidence type="ECO:0000256" key="15">
    <source>
        <dbReference type="PIRSR" id="PIRSR039102-1"/>
    </source>
</evidence>
<dbReference type="EMBL" id="JACIGO010000003">
    <property type="protein sequence ID" value="MBB4291371.1"/>
    <property type="molecule type" value="Genomic_DNA"/>
</dbReference>
<evidence type="ECO:0000256" key="11">
    <source>
        <dbReference type="ARBA" id="ARBA00022984"/>
    </source>
</evidence>
<keyword evidence="12 14" id="KW-0961">Cell wall biogenesis/degradation</keyword>
<dbReference type="AlphaFoldDB" id="A0AAE2SX30"/>
<keyword evidence="7 14" id="KW-0436">Ligase</keyword>
<organism evidence="19 20">
    <name type="scientific">Rhizobium leguminosarum</name>
    <dbReference type="NCBI Taxonomy" id="384"/>
    <lineage>
        <taxon>Bacteria</taxon>
        <taxon>Pseudomonadati</taxon>
        <taxon>Pseudomonadota</taxon>
        <taxon>Alphaproteobacteria</taxon>
        <taxon>Hyphomicrobiales</taxon>
        <taxon>Rhizobiaceae</taxon>
        <taxon>Rhizobium/Agrobacterium group</taxon>
        <taxon>Rhizobium</taxon>
    </lineage>
</organism>
<dbReference type="PROSITE" id="PS50975">
    <property type="entry name" value="ATP_GRASP"/>
    <property type="match status" value="1"/>
</dbReference>
<evidence type="ECO:0000256" key="7">
    <source>
        <dbReference type="ARBA" id="ARBA00022598"/>
    </source>
</evidence>
<dbReference type="Proteomes" id="UP000538507">
    <property type="component" value="Unassembled WGS sequence"/>
</dbReference>
<dbReference type="PANTHER" id="PTHR23132:SF23">
    <property type="entry name" value="D-ALANINE--D-ALANINE LIGASE B"/>
    <property type="match status" value="1"/>
</dbReference>
<evidence type="ECO:0000256" key="5">
    <source>
        <dbReference type="ARBA" id="ARBA00012216"/>
    </source>
</evidence>
<dbReference type="InterPro" id="IPR016185">
    <property type="entry name" value="PreATP-grasp_dom_sf"/>
</dbReference>
<evidence type="ECO:0000256" key="14">
    <source>
        <dbReference type="HAMAP-Rule" id="MF_00047"/>
    </source>
</evidence>
<comment type="cofactor">
    <cofactor evidence="1">
        <name>Mn(2+)</name>
        <dbReference type="ChEBI" id="CHEBI:29035"/>
    </cofactor>
</comment>
<dbReference type="GO" id="GO:0071555">
    <property type="term" value="P:cell wall organization"/>
    <property type="evidence" value="ECO:0007669"/>
    <property type="project" value="UniProtKB-KW"/>
</dbReference>
<comment type="similarity">
    <text evidence="4 14">Belongs to the D-alanine--D-alanine ligase family.</text>
</comment>
<feature type="active site" evidence="15">
    <location>
        <position position="309"/>
    </location>
</feature>
<keyword evidence="8 17" id="KW-0547">Nucleotide-binding</keyword>
<dbReference type="Pfam" id="PF07478">
    <property type="entry name" value="Dala_Dala_lig_C"/>
    <property type="match status" value="1"/>
</dbReference>
<dbReference type="PROSITE" id="PS00844">
    <property type="entry name" value="DALA_DALA_LIGASE_2"/>
    <property type="match status" value="1"/>
</dbReference>
<feature type="binding site" evidence="16">
    <location>
        <position position="300"/>
    </location>
    <ligand>
        <name>Mg(2+)</name>
        <dbReference type="ChEBI" id="CHEBI:18420"/>
        <label>2</label>
    </ligand>
</feature>
<accession>A0AAE2SX30</accession>
<dbReference type="GO" id="GO:0005737">
    <property type="term" value="C:cytoplasm"/>
    <property type="evidence" value="ECO:0007669"/>
    <property type="project" value="UniProtKB-SubCell"/>
</dbReference>
<keyword evidence="16" id="KW-0479">Metal-binding</keyword>
<keyword evidence="16" id="KW-0460">Magnesium</keyword>
<evidence type="ECO:0000256" key="16">
    <source>
        <dbReference type="PIRSR" id="PIRSR039102-3"/>
    </source>
</evidence>
<comment type="function">
    <text evidence="2 14">Cell wall formation.</text>
</comment>
<dbReference type="EC" id="6.3.2.4" evidence="5 14"/>
<name>A0AAE2SX30_RHILE</name>
<dbReference type="InterPro" id="IPR011127">
    <property type="entry name" value="Dala_Dala_lig_N"/>
</dbReference>
<comment type="subcellular location">
    <subcellularLocation>
        <location evidence="3 14">Cytoplasm</location>
    </subcellularLocation>
</comment>
<evidence type="ECO:0000313" key="19">
    <source>
        <dbReference type="EMBL" id="MBB4291371.1"/>
    </source>
</evidence>
<keyword evidence="11 14" id="KW-0573">Peptidoglycan synthesis</keyword>
<dbReference type="InterPro" id="IPR011761">
    <property type="entry name" value="ATP-grasp"/>
</dbReference>
<feature type="domain" description="ATP-grasp" evidence="18">
    <location>
        <begin position="131"/>
        <end position="331"/>
    </location>
</feature>
<comment type="caution">
    <text evidence="19">The sequence shown here is derived from an EMBL/GenBank/DDBJ whole genome shotgun (WGS) entry which is preliminary data.</text>
</comment>
<dbReference type="PANTHER" id="PTHR23132">
    <property type="entry name" value="D-ALANINE--D-ALANINE LIGASE"/>
    <property type="match status" value="1"/>
</dbReference>
<dbReference type="PIRSF" id="PIRSF039102">
    <property type="entry name" value="Ddl/VanB"/>
    <property type="match status" value="1"/>
</dbReference>
<evidence type="ECO:0000256" key="10">
    <source>
        <dbReference type="ARBA" id="ARBA00022960"/>
    </source>
</evidence>
<dbReference type="NCBIfam" id="NF002378">
    <property type="entry name" value="PRK01372.1"/>
    <property type="match status" value="1"/>
</dbReference>
<dbReference type="SUPFAM" id="SSF56059">
    <property type="entry name" value="Glutathione synthetase ATP-binding domain-like"/>
    <property type="match status" value="1"/>
</dbReference>
<feature type="binding site" evidence="16">
    <location>
        <position position="281"/>
    </location>
    <ligand>
        <name>Mg(2+)</name>
        <dbReference type="ChEBI" id="CHEBI:18420"/>
        <label>1</label>
    </ligand>
</feature>
<evidence type="ECO:0000313" key="20">
    <source>
        <dbReference type="Proteomes" id="UP000538507"/>
    </source>
</evidence>